<evidence type="ECO:0000259" key="1">
    <source>
        <dbReference type="Pfam" id="PF05670"/>
    </source>
</evidence>
<dbReference type="PANTHER" id="PTHR15239">
    <property type="entry name" value="NUCLEAR EXPORT MEDIATOR FACTOR NEMF"/>
    <property type="match status" value="1"/>
</dbReference>
<dbReference type="InterPro" id="IPR008532">
    <property type="entry name" value="NFACT_RNA-bd"/>
</dbReference>
<dbReference type="GO" id="GO:0000049">
    <property type="term" value="F:tRNA binding"/>
    <property type="evidence" value="ECO:0007669"/>
    <property type="project" value="TreeGrafter"/>
</dbReference>
<protein>
    <submittedName>
        <fullName evidence="2">Fibronectin/fibrinogen-binding protein</fullName>
    </submittedName>
</protein>
<dbReference type="GO" id="GO:1990112">
    <property type="term" value="C:RQC complex"/>
    <property type="evidence" value="ECO:0007669"/>
    <property type="project" value="TreeGrafter"/>
</dbReference>
<dbReference type="InterPro" id="IPR051608">
    <property type="entry name" value="RQC_Subunit_NEMF"/>
</dbReference>
<sequence>MKLYELQAVAKRLNDFKFISRARRVENNTIEITFDRDASYFFNMTRGHSHIYKAQSKRPIQGYNAPFDTLLHSLLSASRVVSIEIPDSDRVLRLAIAPKSSYKDKIVYLQLEFTGKNTNAILIDENEVIIEALRHIDADSSFRVVRPGIELLPIPPLKRDEVESEASISPFDKTKASISDESHKRSDIEIDDVDIYLEDIYQKVEERRVSDQKRQKLISVAKKSKKLEQLLDRLPNRDTLLEEEKLYKNYGNIILANLYNIKPYDRKLETYDFDGNPVTIKFPKNIKPNRLSDYFFNLSKRAKNKAINIHIEKENLVSKKRFYDNIYYALQRATSSHEIELLVPKNAKSQKRKEKLKEGELFWIEDYKVFVGRNSSENQKLLSIAKANDLWMHIRGVRSSHVIIRTDKQNLPMSVIESAAKLCVDFSVKNAGEYEVDYTKRKFVKVQEGSSVLYNKYDTIRVRKEGIEIRE</sequence>
<accession>A0A1W1BV81</accession>
<dbReference type="EMBL" id="FPHC01000043">
    <property type="protein sequence ID" value="SFV57426.1"/>
    <property type="molecule type" value="Genomic_DNA"/>
</dbReference>
<dbReference type="Pfam" id="PF05833">
    <property type="entry name" value="NFACT_N"/>
    <property type="match status" value="2"/>
</dbReference>
<dbReference type="GO" id="GO:0072344">
    <property type="term" value="P:rescue of stalled ribosome"/>
    <property type="evidence" value="ECO:0007669"/>
    <property type="project" value="TreeGrafter"/>
</dbReference>
<dbReference type="AlphaFoldDB" id="A0A1W1BV81"/>
<reference evidence="2" key="1">
    <citation type="submission" date="2016-10" db="EMBL/GenBank/DDBJ databases">
        <authorList>
            <person name="de Groot N.N."/>
        </authorList>
    </citation>
    <scope>NUCLEOTIDE SEQUENCE</scope>
</reference>
<dbReference type="Pfam" id="PF05670">
    <property type="entry name" value="NFACT-R_1"/>
    <property type="match status" value="1"/>
</dbReference>
<feature type="domain" description="NFACT RNA-binding" evidence="1">
    <location>
        <begin position="365"/>
        <end position="442"/>
    </location>
</feature>
<evidence type="ECO:0000313" key="2">
    <source>
        <dbReference type="EMBL" id="SFV57426.1"/>
    </source>
</evidence>
<dbReference type="PANTHER" id="PTHR15239:SF6">
    <property type="entry name" value="RIBOSOME QUALITY CONTROL COMPLEX SUBUNIT NEMF"/>
    <property type="match status" value="1"/>
</dbReference>
<name>A0A1W1BV81_9ZZZZ</name>
<gene>
    <name evidence="2" type="ORF">MNB_SV-6-751</name>
</gene>
<proteinExistence type="predicted"/>
<organism evidence="2">
    <name type="scientific">hydrothermal vent metagenome</name>
    <dbReference type="NCBI Taxonomy" id="652676"/>
    <lineage>
        <taxon>unclassified sequences</taxon>
        <taxon>metagenomes</taxon>
        <taxon>ecological metagenomes</taxon>
    </lineage>
</organism>
<dbReference type="Gene3D" id="2.30.310.10">
    <property type="entry name" value="ibrinogen binding protein from staphylococcus aureus domain"/>
    <property type="match status" value="1"/>
</dbReference>
<dbReference type="GO" id="GO:0043023">
    <property type="term" value="F:ribosomal large subunit binding"/>
    <property type="evidence" value="ECO:0007669"/>
    <property type="project" value="TreeGrafter"/>
</dbReference>